<keyword evidence="4 6" id="KW-0808">Transferase</keyword>
<dbReference type="InterPro" id="IPR004839">
    <property type="entry name" value="Aminotransferase_I/II_large"/>
</dbReference>
<dbReference type="Gene3D" id="3.90.1150.10">
    <property type="entry name" value="Aspartate Aminotransferase, domain 1"/>
    <property type="match status" value="1"/>
</dbReference>
<dbReference type="GO" id="GO:0008483">
    <property type="term" value="F:transaminase activity"/>
    <property type="evidence" value="ECO:0007669"/>
    <property type="project" value="UniProtKB-KW"/>
</dbReference>
<dbReference type="KEGG" id="ful:C4N20_07190"/>
<proteinExistence type="inferred from homology"/>
<reference evidence="8 9" key="1">
    <citation type="submission" date="2018-06" db="EMBL/GenBank/DDBJ databases">
        <authorList>
            <consortium name="Pathogen Informatics"/>
            <person name="Doyle S."/>
        </authorList>
    </citation>
    <scope>NUCLEOTIDE SEQUENCE [LARGE SCALE GENOMIC DNA]</scope>
    <source>
        <strain evidence="8 9">NCTC12112</strain>
    </source>
</reference>
<evidence type="ECO:0000256" key="1">
    <source>
        <dbReference type="ARBA" id="ARBA00001933"/>
    </source>
</evidence>
<keyword evidence="3 6" id="KW-0032">Aminotransferase</keyword>
<dbReference type="GeneID" id="78454587"/>
<dbReference type="InterPro" id="IPR015421">
    <property type="entry name" value="PyrdxlP-dep_Trfase_major"/>
</dbReference>
<evidence type="ECO:0000313" key="8">
    <source>
        <dbReference type="EMBL" id="SQJ17307.1"/>
    </source>
</evidence>
<dbReference type="PANTHER" id="PTHR46383">
    <property type="entry name" value="ASPARTATE AMINOTRANSFERASE"/>
    <property type="match status" value="1"/>
</dbReference>
<evidence type="ECO:0000259" key="7">
    <source>
        <dbReference type="Pfam" id="PF00155"/>
    </source>
</evidence>
<dbReference type="InterPro" id="IPR015424">
    <property type="entry name" value="PyrdxlP-dep_Trfase"/>
</dbReference>
<dbReference type="EMBL" id="LS483487">
    <property type="protein sequence ID" value="SQJ17307.1"/>
    <property type="molecule type" value="Genomic_DNA"/>
</dbReference>
<dbReference type="GO" id="GO:0030170">
    <property type="term" value="F:pyridoxal phosphate binding"/>
    <property type="evidence" value="ECO:0007669"/>
    <property type="project" value="InterPro"/>
</dbReference>
<dbReference type="AlphaFoldDB" id="A0AAX2JIC3"/>
<dbReference type="RefSeq" id="WP_005982582.1">
    <property type="nucleotide sequence ID" value="NZ_CABKNW010000008.1"/>
</dbReference>
<dbReference type="Pfam" id="PF00155">
    <property type="entry name" value="Aminotran_1_2"/>
    <property type="match status" value="1"/>
</dbReference>
<name>A0AAX2JIC3_9FUSO</name>
<dbReference type="SUPFAM" id="SSF53383">
    <property type="entry name" value="PLP-dependent transferases"/>
    <property type="match status" value="1"/>
</dbReference>
<gene>
    <name evidence="8" type="ORF">NCTC12112_03330</name>
</gene>
<comment type="cofactor">
    <cofactor evidence="1 6">
        <name>pyridoxal 5'-phosphate</name>
        <dbReference type="ChEBI" id="CHEBI:597326"/>
    </cofactor>
</comment>
<evidence type="ECO:0000256" key="2">
    <source>
        <dbReference type="ARBA" id="ARBA00007441"/>
    </source>
</evidence>
<dbReference type="GO" id="GO:0006520">
    <property type="term" value="P:amino acid metabolic process"/>
    <property type="evidence" value="ECO:0007669"/>
    <property type="project" value="InterPro"/>
</dbReference>
<evidence type="ECO:0000256" key="4">
    <source>
        <dbReference type="ARBA" id="ARBA00022679"/>
    </source>
</evidence>
<protein>
    <recommendedName>
        <fullName evidence="6">Aminotransferase</fullName>
        <ecNumber evidence="6">2.6.1.-</ecNumber>
    </recommendedName>
</protein>
<evidence type="ECO:0000256" key="3">
    <source>
        <dbReference type="ARBA" id="ARBA00022576"/>
    </source>
</evidence>
<sequence>MRNFIADKFKKRNYSMGNKKGSETCSLPLINLGIGDLDIHTDEHLIELAMADAKKGHTHYTDSYGYLELREEICKYHKENFKNYEFTPKDVMITTGACHALYLVFKSILNKGEEAILLAPFFPVYADQIKLSDGVPVIVETKLENNFQIIKEDLEKAVTSKTKCIVINSPSNPTGVCYNMKSMNIIKEIAEKYDLLVIADDVYDFYSYEESFTPIITLDGMKERTISVCSFSKNFAMTGWRIGYVISQVPELISCINYINEAIIYSAPAVSQRCALYALKEFEKQKEKLVPVFKERVDYCYDRVKKIPFLDCFKAQGGIYLFLNIEKTGMTSEEFTDFLLEKCNIIVVNGTPFGVKGFVRIACTLEISKLGEAFDRMENMISL</sequence>
<dbReference type="FunFam" id="3.40.640.10:FF:000033">
    <property type="entry name" value="Aspartate aminotransferase"/>
    <property type="match status" value="1"/>
</dbReference>
<evidence type="ECO:0000256" key="5">
    <source>
        <dbReference type="ARBA" id="ARBA00022898"/>
    </source>
</evidence>
<evidence type="ECO:0000313" key="9">
    <source>
        <dbReference type="Proteomes" id="UP000249008"/>
    </source>
</evidence>
<dbReference type="PANTHER" id="PTHR46383:SF1">
    <property type="entry name" value="ASPARTATE AMINOTRANSFERASE"/>
    <property type="match status" value="1"/>
</dbReference>
<organism evidence="8 9">
    <name type="scientific">Fusobacterium ulcerans</name>
    <dbReference type="NCBI Taxonomy" id="861"/>
    <lineage>
        <taxon>Bacteria</taxon>
        <taxon>Fusobacteriati</taxon>
        <taxon>Fusobacteriota</taxon>
        <taxon>Fusobacteriia</taxon>
        <taxon>Fusobacteriales</taxon>
        <taxon>Fusobacteriaceae</taxon>
        <taxon>Fusobacterium</taxon>
    </lineage>
</organism>
<dbReference type="Gene3D" id="3.40.640.10">
    <property type="entry name" value="Type I PLP-dependent aspartate aminotransferase-like (Major domain)"/>
    <property type="match status" value="1"/>
</dbReference>
<accession>A0AAX2JIC3</accession>
<dbReference type="EC" id="2.6.1.-" evidence="6"/>
<feature type="domain" description="Aminotransferase class I/classII large" evidence="7">
    <location>
        <begin position="29"/>
        <end position="376"/>
    </location>
</feature>
<dbReference type="InterPro" id="IPR050596">
    <property type="entry name" value="AspAT/PAT-like"/>
</dbReference>
<dbReference type="CDD" id="cd00609">
    <property type="entry name" value="AAT_like"/>
    <property type="match status" value="1"/>
</dbReference>
<keyword evidence="5" id="KW-0663">Pyridoxal phosphate</keyword>
<dbReference type="Proteomes" id="UP000249008">
    <property type="component" value="Chromosome 1"/>
</dbReference>
<evidence type="ECO:0000256" key="6">
    <source>
        <dbReference type="RuleBase" id="RU000481"/>
    </source>
</evidence>
<dbReference type="InterPro" id="IPR004838">
    <property type="entry name" value="NHTrfase_class1_PyrdxlP-BS"/>
</dbReference>
<dbReference type="InterPro" id="IPR015422">
    <property type="entry name" value="PyrdxlP-dep_Trfase_small"/>
</dbReference>
<dbReference type="PROSITE" id="PS00105">
    <property type="entry name" value="AA_TRANSFER_CLASS_1"/>
    <property type="match status" value="1"/>
</dbReference>
<comment type="similarity">
    <text evidence="2 6">Belongs to the class-I pyridoxal-phosphate-dependent aminotransferase family.</text>
</comment>